<reference evidence="3 4" key="1">
    <citation type="submission" date="2023-04" db="EMBL/GenBank/DDBJ databases">
        <authorList>
            <person name="Hsu D."/>
        </authorList>
    </citation>
    <scope>NUCLEOTIDE SEQUENCE [LARGE SCALE GENOMIC DNA]</scope>
    <source>
        <strain evidence="3 4">MK1</strain>
    </source>
</reference>
<organism evidence="3 4">
    <name type="scientific">Metallumcola ferriviriculae</name>
    <dbReference type="NCBI Taxonomy" id="3039180"/>
    <lineage>
        <taxon>Bacteria</taxon>
        <taxon>Bacillati</taxon>
        <taxon>Bacillota</taxon>
        <taxon>Clostridia</taxon>
        <taxon>Neomoorellales</taxon>
        <taxon>Desulfitibacteraceae</taxon>
        <taxon>Metallumcola</taxon>
    </lineage>
</organism>
<comment type="similarity">
    <text evidence="2">Belongs to the UPF0161 family.</text>
</comment>
<dbReference type="KEGG" id="dbc:MFMK1_000328"/>
<comment type="subcellular location">
    <subcellularLocation>
        <location evidence="2">Cell membrane</location>
        <topology evidence="2">Peripheral membrane protein</topology>
        <orientation evidence="2">Cytoplasmic side</orientation>
    </subcellularLocation>
</comment>
<proteinExistence type="inferred from homology"/>
<evidence type="ECO:0000313" key="3">
    <source>
        <dbReference type="EMBL" id="WRO20546.1"/>
    </source>
</evidence>
<keyword evidence="4" id="KW-1185">Reference proteome</keyword>
<dbReference type="HAMAP" id="MF_00386">
    <property type="entry name" value="UPF0161_YidD"/>
    <property type="match status" value="1"/>
</dbReference>
<dbReference type="InterPro" id="IPR002696">
    <property type="entry name" value="Membr_insert_effic_factor_YidD"/>
</dbReference>
<dbReference type="AlphaFoldDB" id="A0AAU0UJ65"/>
<dbReference type="GO" id="GO:0005886">
    <property type="term" value="C:plasma membrane"/>
    <property type="evidence" value="ECO:0007669"/>
    <property type="project" value="UniProtKB-SubCell"/>
</dbReference>
<evidence type="ECO:0000256" key="2">
    <source>
        <dbReference type="HAMAP-Rule" id="MF_00386"/>
    </source>
</evidence>
<evidence type="ECO:0000256" key="1">
    <source>
        <dbReference type="ARBA" id="ARBA00023136"/>
    </source>
</evidence>
<dbReference type="Pfam" id="PF01809">
    <property type="entry name" value="YidD"/>
    <property type="match status" value="1"/>
</dbReference>
<sequence>MTRVFIYIIKMYQKYISAIIGRHCRFYPTCSQYSVEALEHYGFVKGLILSGKRIIRCHPWNDGGYDPVIKNEKGR</sequence>
<dbReference type="PANTHER" id="PTHR33383:SF1">
    <property type="entry name" value="MEMBRANE PROTEIN INSERTION EFFICIENCY FACTOR-RELATED"/>
    <property type="match status" value="1"/>
</dbReference>
<dbReference type="RefSeq" id="WP_366923439.1">
    <property type="nucleotide sequence ID" value="NZ_CP121694.1"/>
</dbReference>
<dbReference type="Proteomes" id="UP001329915">
    <property type="component" value="Chromosome"/>
</dbReference>
<accession>A0AAU0UJ65</accession>
<comment type="function">
    <text evidence="2">Could be involved in insertion of integral membrane proteins into the membrane.</text>
</comment>
<protein>
    <recommendedName>
        <fullName evidence="2">Putative membrane protein insertion efficiency factor</fullName>
    </recommendedName>
</protein>
<dbReference type="SMART" id="SM01234">
    <property type="entry name" value="Haemolytic"/>
    <property type="match status" value="1"/>
</dbReference>
<keyword evidence="1 2" id="KW-0472">Membrane</keyword>
<dbReference type="EMBL" id="CP121694">
    <property type="protein sequence ID" value="WRO20546.1"/>
    <property type="molecule type" value="Genomic_DNA"/>
</dbReference>
<dbReference type="NCBIfam" id="TIGR00278">
    <property type="entry name" value="membrane protein insertion efficiency factor YidD"/>
    <property type="match status" value="1"/>
</dbReference>
<gene>
    <name evidence="3" type="primary">yidD</name>
    <name evidence="3" type="ORF">MFMK1_000328</name>
</gene>
<evidence type="ECO:0000313" key="4">
    <source>
        <dbReference type="Proteomes" id="UP001329915"/>
    </source>
</evidence>
<dbReference type="PANTHER" id="PTHR33383">
    <property type="entry name" value="MEMBRANE PROTEIN INSERTION EFFICIENCY FACTOR-RELATED"/>
    <property type="match status" value="1"/>
</dbReference>
<name>A0AAU0UJ65_9FIRM</name>
<keyword evidence="2" id="KW-1003">Cell membrane</keyword>